<feature type="transmembrane region" description="Helical" evidence="1">
    <location>
        <begin position="122"/>
        <end position="145"/>
    </location>
</feature>
<dbReference type="Proteomes" id="UP000242886">
    <property type="component" value="Chromosome SDENCHOL"/>
</dbReference>
<feature type="transmembrane region" description="Helical" evidence="1">
    <location>
        <begin position="50"/>
        <end position="65"/>
    </location>
</feature>
<keyword evidence="3" id="KW-1185">Reference proteome</keyword>
<protein>
    <submittedName>
        <fullName evidence="2">Uncharacterized protein</fullName>
    </submittedName>
</protein>
<feature type="transmembrane region" description="Helical" evidence="1">
    <location>
        <begin position="151"/>
        <end position="169"/>
    </location>
</feature>
<keyword evidence="1" id="KW-0472">Membrane</keyword>
<name>A0A7Z7HRJ0_9PROT</name>
<evidence type="ECO:0000256" key="1">
    <source>
        <dbReference type="SAM" id="Phobius"/>
    </source>
</evidence>
<evidence type="ECO:0000313" key="2">
    <source>
        <dbReference type="EMBL" id="SMB25910.1"/>
    </source>
</evidence>
<feature type="transmembrane region" description="Helical" evidence="1">
    <location>
        <begin position="71"/>
        <end position="87"/>
    </location>
</feature>
<dbReference type="RefSeq" id="WP_154716556.1">
    <property type="nucleotide sequence ID" value="NZ_LT837803.1"/>
</dbReference>
<proteinExistence type="predicted"/>
<gene>
    <name evidence="2" type="ORF">SDENCHOL_20006</name>
</gene>
<organism evidence="2 3">
    <name type="scientific">Sterolibacterium denitrificans</name>
    <dbReference type="NCBI Taxonomy" id="157592"/>
    <lineage>
        <taxon>Bacteria</taxon>
        <taxon>Pseudomonadati</taxon>
        <taxon>Pseudomonadota</taxon>
        <taxon>Betaproteobacteria</taxon>
        <taxon>Nitrosomonadales</taxon>
        <taxon>Sterolibacteriaceae</taxon>
        <taxon>Sterolibacterium</taxon>
    </lineage>
</organism>
<dbReference type="AlphaFoldDB" id="A0A7Z7HRJ0"/>
<evidence type="ECO:0000313" key="3">
    <source>
        <dbReference type="Proteomes" id="UP000242886"/>
    </source>
</evidence>
<accession>A0A7Z7HRJ0</accession>
<reference evidence="2" key="1">
    <citation type="submission" date="2017-03" db="EMBL/GenBank/DDBJ databases">
        <authorList>
            <consortium name="AG Boll"/>
        </authorList>
    </citation>
    <scope>NUCLEOTIDE SEQUENCE [LARGE SCALE GENOMIC DNA]</scope>
    <source>
        <strain evidence="2">Chol</strain>
    </source>
</reference>
<dbReference type="EMBL" id="LT837803">
    <property type="protein sequence ID" value="SMB25910.1"/>
    <property type="molecule type" value="Genomic_DNA"/>
</dbReference>
<sequence length="175" mass="19697">MRLNFDFIAKGSFQTTADGQRLFYPNGMLGKSYIIDSEERYQRLFRQQKHWGLAIMALISLLVIGKADGRIILFAFIALNLLKQLVVRRTTRHMPVSATRYSIGHFLDDSLPLHKLSRRKQFGLLAVGSLACASLALLAASGWYPDSRHGLVSWSFICALIAYLALRALRAGNLR</sequence>
<keyword evidence="1" id="KW-1133">Transmembrane helix</keyword>
<keyword evidence="1" id="KW-0812">Transmembrane</keyword>